<dbReference type="RefSeq" id="WP_155336863.1">
    <property type="nucleotide sequence ID" value="NZ_BAAABN010000014.1"/>
</dbReference>
<proteinExistence type="predicted"/>
<reference evidence="2 3" key="1">
    <citation type="submission" date="2019-10" db="EMBL/GenBank/DDBJ databases">
        <title>Whole genome shotgun sequence of Acrocarpospora corrugata NBRC 13972.</title>
        <authorList>
            <person name="Ichikawa N."/>
            <person name="Kimura A."/>
            <person name="Kitahashi Y."/>
            <person name="Komaki H."/>
            <person name="Oguchi A."/>
        </authorList>
    </citation>
    <scope>NUCLEOTIDE SEQUENCE [LARGE SCALE GENOMIC DNA]</scope>
    <source>
        <strain evidence="2 3">NBRC 13972</strain>
    </source>
</reference>
<dbReference type="AlphaFoldDB" id="A0A5M3W1P3"/>
<evidence type="ECO:0008006" key="4">
    <source>
        <dbReference type="Google" id="ProtNLM"/>
    </source>
</evidence>
<dbReference type="Gene3D" id="2.50.20.20">
    <property type="match status" value="1"/>
</dbReference>
<evidence type="ECO:0000313" key="3">
    <source>
        <dbReference type="Proteomes" id="UP000334990"/>
    </source>
</evidence>
<sequence length="270" mass="28051">MRRLLVAAALIAAAGCGTTTAQPLGQVQLSAADALAQTAQKAEDVQSYAADIVVDFSDPKGGAGNVRGTMLFQQKPTLASDITLSQVTFGGQALPGGVRVILDGETAYLKLDLLKQLAGTTKPWVKVSLTDLGDDASVRQFLSQAQQIDLKSAVALLTASKDVQAAGNETVGNVQTTHYTGTFPVAEAVKLLPPDAQAGLSGQLSVVKDMKFDAWIDAEGLPRKIQLNGGADQATFTAALVFTSFNEQLSISAPPADQVGEMPKNAPVAE</sequence>
<feature type="signal peptide" evidence="1">
    <location>
        <begin position="1"/>
        <end position="21"/>
    </location>
</feature>
<keyword evidence="3" id="KW-1185">Reference proteome</keyword>
<dbReference type="OrthoDB" id="3369896at2"/>
<organism evidence="2 3">
    <name type="scientific">Acrocarpospora corrugata</name>
    <dbReference type="NCBI Taxonomy" id="35763"/>
    <lineage>
        <taxon>Bacteria</taxon>
        <taxon>Bacillati</taxon>
        <taxon>Actinomycetota</taxon>
        <taxon>Actinomycetes</taxon>
        <taxon>Streptosporangiales</taxon>
        <taxon>Streptosporangiaceae</taxon>
        <taxon>Acrocarpospora</taxon>
    </lineage>
</organism>
<dbReference type="Proteomes" id="UP000334990">
    <property type="component" value="Unassembled WGS sequence"/>
</dbReference>
<keyword evidence="1" id="KW-0732">Signal</keyword>
<dbReference type="PROSITE" id="PS51257">
    <property type="entry name" value="PROKAR_LIPOPROTEIN"/>
    <property type="match status" value="1"/>
</dbReference>
<dbReference type="EMBL" id="BLAD01000045">
    <property type="protein sequence ID" value="GES00528.1"/>
    <property type="molecule type" value="Genomic_DNA"/>
</dbReference>
<feature type="chain" id="PRO_5024307972" description="LppX_LprAFG lipoprotein" evidence="1">
    <location>
        <begin position="22"/>
        <end position="270"/>
    </location>
</feature>
<accession>A0A5M3W1P3</accession>
<evidence type="ECO:0000256" key="1">
    <source>
        <dbReference type="SAM" id="SignalP"/>
    </source>
</evidence>
<comment type="caution">
    <text evidence="2">The sequence shown here is derived from an EMBL/GenBank/DDBJ whole genome shotgun (WGS) entry which is preliminary data.</text>
</comment>
<name>A0A5M3W1P3_9ACTN</name>
<gene>
    <name evidence="2" type="ORF">Acor_25920</name>
</gene>
<dbReference type="InterPro" id="IPR029046">
    <property type="entry name" value="LolA/LolB/LppX"/>
</dbReference>
<dbReference type="SUPFAM" id="SSF89392">
    <property type="entry name" value="Prokaryotic lipoproteins and lipoprotein localization factors"/>
    <property type="match status" value="1"/>
</dbReference>
<protein>
    <recommendedName>
        <fullName evidence="4">LppX_LprAFG lipoprotein</fullName>
    </recommendedName>
</protein>
<evidence type="ECO:0000313" key="2">
    <source>
        <dbReference type="EMBL" id="GES00528.1"/>
    </source>
</evidence>